<comment type="caution">
    <text evidence="1">The sequence shown here is derived from an EMBL/GenBank/DDBJ whole genome shotgun (WGS) entry which is preliminary data.</text>
</comment>
<evidence type="ECO:0000313" key="1">
    <source>
        <dbReference type="EMBL" id="KAA1155970.1"/>
    </source>
</evidence>
<gene>
    <name evidence="1" type="ORF">EU509_10870</name>
</gene>
<evidence type="ECO:0000313" key="2">
    <source>
        <dbReference type="Proteomes" id="UP000322915"/>
    </source>
</evidence>
<reference evidence="1 2" key="1">
    <citation type="submission" date="2019-01" db="EMBL/GenBank/DDBJ databases">
        <title>Genome sequences of marine Pseudoalteromonas species.</title>
        <authorList>
            <person name="Boraston A.B."/>
            <person name="Hehemann J.-H."/>
            <person name="Vickers C.J."/>
            <person name="Salama-Alber O."/>
            <person name="Abe K."/>
            <person name="Hettle A.J."/>
        </authorList>
    </citation>
    <scope>NUCLEOTIDE SEQUENCE [LARGE SCALE GENOMIC DNA]</scope>
    <source>
        <strain evidence="1 2">PS47</strain>
    </source>
</reference>
<organism evidence="1 2">
    <name type="scientific">Pseudoalteromonas fuliginea</name>
    <dbReference type="NCBI Taxonomy" id="1872678"/>
    <lineage>
        <taxon>Bacteria</taxon>
        <taxon>Pseudomonadati</taxon>
        <taxon>Pseudomonadota</taxon>
        <taxon>Gammaproteobacteria</taxon>
        <taxon>Alteromonadales</taxon>
        <taxon>Pseudoalteromonadaceae</taxon>
        <taxon>Pseudoalteromonas</taxon>
    </lineage>
</organism>
<dbReference type="EMBL" id="SEUJ01000070">
    <property type="protein sequence ID" value="KAA1155970.1"/>
    <property type="molecule type" value="Genomic_DNA"/>
</dbReference>
<dbReference type="InterPro" id="IPR018724">
    <property type="entry name" value="2OG-Fe_dioxygenase"/>
</dbReference>
<keyword evidence="2" id="KW-1185">Reference proteome</keyword>
<sequence>MNGITAYNSIVTKLSEQLNQKKYVLATAKSVNKVLNIDSNDVALFKECWNELKRDTYMADGGKYRYRRYGELAKESNSEGFAILPHAPYTQPSYINSLNGDIERHFYPLTDEFTSSPVLTKVLSLLSSVYDSAEGKKQDWSIRLHPYRIKTTEAELGHPAPEGLHRDGVTYIASMMVCKNNIIGGSTLLTNNYKEALTSVTLNETLDIIMADDEKTMHQVSPIKPATRYKEAYRDVLVIAFTRKEKSNGLNS</sequence>
<dbReference type="Pfam" id="PF10014">
    <property type="entry name" value="2OG-Fe_Oxy_2"/>
    <property type="match status" value="1"/>
</dbReference>
<protein>
    <recommendedName>
        <fullName evidence="3">2OG-Fe dioxygenase family protein</fullName>
    </recommendedName>
</protein>
<dbReference type="Proteomes" id="UP000322915">
    <property type="component" value="Unassembled WGS sequence"/>
</dbReference>
<proteinExistence type="predicted"/>
<name>A0ABQ6RHN0_9GAMM</name>
<evidence type="ECO:0008006" key="3">
    <source>
        <dbReference type="Google" id="ProtNLM"/>
    </source>
</evidence>
<accession>A0ABQ6RHN0</accession>
<dbReference type="RefSeq" id="WP_149606063.1">
    <property type="nucleotide sequence ID" value="NZ_SEUJ01000070.1"/>
</dbReference>
<dbReference type="Gene3D" id="2.60.120.620">
    <property type="entry name" value="q2cbj1_9rhob like domain"/>
    <property type="match status" value="1"/>
</dbReference>